<accession>A0A8J2NX24</accession>
<evidence type="ECO:0000313" key="1">
    <source>
        <dbReference type="EMBL" id="CAG7721787.1"/>
    </source>
</evidence>
<protein>
    <submittedName>
        <fullName evidence="1">Uncharacterized protein</fullName>
    </submittedName>
</protein>
<proteinExistence type="predicted"/>
<evidence type="ECO:0000313" key="2">
    <source>
        <dbReference type="Proteomes" id="UP000708208"/>
    </source>
</evidence>
<name>A0A8J2NX24_9HEXA</name>
<dbReference type="EMBL" id="CAJVCH010082912">
    <property type="protein sequence ID" value="CAG7721787.1"/>
    <property type="molecule type" value="Genomic_DNA"/>
</dbReference>
<reference evidence="1" key="1">
    <citation type="submission" date="2021-06" db="EMBL/GenBank/DDBJ databases">
        <authorList>
            <person name="Hodson N. C."/>
            <person name="Mongue J. A."/>
            <person name="Jaron S. K."/>
        </authorList>
    </citation>
    <scope>NUCLEOTIDE SEQUENCE</scope>
</reference>
<gene>
    <name evidence="1" type="ORF">AFUS01_LOCUS10978</name>
</gene>
<dbReference type="Proteomes" id="UP000708208">
    <property type="component" value="Unassembled WGS sequence"/>
</dbReference>
<comment type="caution">
    <text evidence="1">The sequence shown here is derived from an EMBL/GenBank/DDBJ whole genome shotgun (WGS) entry which is preliminary data.</text>
</comment>
<keyword evidence="2" id="KW-1185">Reference proteome</keyword>
<organism evidence="1 2">
    <name type="scientific">Allacma fusca</name>
    <dbReference type="NCBI Taxonomy" id="39272"/>
    <lineage>
        <taxon>Eukaryota</taxon>
        <taxon>Metazoa</taxon>
        <taxon>Ecdysozoa</taxon>
        <taxon>Arthropoda</taxon>
        <taxon>Hexapoda</taxon>
        <taxon>Collembola</taxon>
        <taxon>Symphypleona</taxon>
        <taxon>Sminthuridae</taxon>
        <taxon>Allacma</taxon>
    </lineage>
</organism>
<sequence length="74" mass="8825">MEFYDDGSSEMRPAWRRPKSLLVVPNKKCPPGHSWDGRKCRQVFHFGNKNQTNKATPQFNTFLRKLFPFFYEDV</sequence>
<dbReference type="AlphaFoldDB" id="A0A8J2NX24"/>